<keyword evidence="9" id="KW-0969">Cilium</keyword>
<evidence type="ECO:0000313" key="18">
    <source>
        <dbReference type="EMBL" id="AIN97502.1"/>
    </source>
</evidence>
<evidence type="ECO:0000256" key="6">
    <source>
        <dbReference type="ARBA" id="ARBA00022871"/>
    </source>
</evidence>
<dbReference type="GO" id="GO:0060271">
    <property type="term" value="P:cilium assembly"/>
    <property type="evidence" value="ECO:0007669"/>
    <property type="project" value="InterPro"/>
</dbReference>
<keyword evidence="8 16" id="KW-0175">Coiled coil</keyword>
<dbReference type="InterPro" id="IPR029600">
    <property type="entry name" value="IFT81"/>
</dbReference>
<keyword evidence="4" id="KW-0221">Differentiation</keyword>
<keyword evidence="18" id="KW-0282">Flagellum</keyword>
<dbReference type="Gene3D" id="1.10.418.70">
    <property type="entry name" value="Intraflagellar transport protein 81, N-terminal domain"/>
    <property type="match status" value="1"/>
</dbReference>
<keyword evidence="19" id="KW-1185">Reference proteome</keyword>
<evidence type="ECO:0000256" key="5">
    <source>
        <dbReference type="ARBA" id="ARBA00022794"/>
    </source>
</evidence>
<evidence type="ECO:0000313" key="19">
    <source>
        <dbReference type="Proteomes" id="UP000063063"/>
    </source>
</evidence>
<evidence type="ECO:0000256" key="9">
    <source>
        <dbReference type="ARBA" id="ARBA00023069"/>
    </source>
</evidence>
<dbReference type="AlphaFoldDB" id="A0A088RN64"/>
<dbReference type="PANTHER" id="PTHR15614">
    <property type="entry name" value="INTRAFLAGELLAR TRANSPORT PROTEIN 81 HOMOLOG"/>
    <property type="match status" value="1"/>
</dbReference>
<dbReference type="OrthoDB" id="276029at2759"/>
<evidence type="ECO:0000256" key="10">
    <source>
        <dbReference type="ARBA" id="ARBA00023212"/>
    </source>
</evidence>
<organism evidence="18 19">
    <name type="scientific">Leishmania panamensis</name>
    <dbReference type="NCBI Taxonomy" id="5679"/>
    <lineage>
        <taxon>Eukaryota</taxon>
        <taxon>Discoba</taxon>
        <taxon>Euglenozoa</taxon>
        <taxon>Kinetoplastea</taxon>
        <taxon>Metakinetoplastina</taxon>
        <taxon>Trypanosomatida</taxon>
        <taxon>Trypanosomatidae</taxon>
        <taxon>Leishmaniinae</taxon>
        <taxon>Leishmania</taxon>
        <taxon>Leishmania guyanensis species complex</taxon>
    </lineage>
</organism>
<keyword evidence="10" id="KW-0206">Cytoskeleton</keyword>
<dbReference type="GO" id="GO:0007283">
    <property type="term" value="P:spermatogenesis"/>
    <property type="evidence" value="ECO:0007669"/>
    <property type="project" value="UniProtKB-KW"/>
</dbReference>
<sequence length="719" mass="82068">MSTSSPPPQGGIVSSAVAVQPEDASQLSADDLLQQIVELVNKVLERHYSLVEFDALSRIELLQVVNDIFAKLQPSMQMDMQATPPDEAMPRMLDFLLKILGYRVPVFFQGSFPQSFADGEPLVVYPTMYWILTHMELNEKRVYLARFLQPLDIPDNIRAQDEDVRTLFMQYQALRGAFIQTHQRVDKLRSAFADPVEARRKVAALEDERDRLQGYIEVALKKLVAVPEKEMLLAFSKSLRMAREESAKLAEREVEQQQATVSSEARRTEINTRLQNLRRDAADGRVEMMIRRMKDEMDTNRMKLQDQLPQELESITNENAELQKLVSEPLDMAALIGKDRKLDDELKVLRAKVEQRQQPGADGASIPRFRDQVQRVMARKEEVLNELSSLQADNNKALNDIRERQLRITQLQSATNMLRSDDFRDFSNQVRAKKAATEGMRTRLAELRTEWGTLTFTEATLQEQYNALDAAIGNLESKLGLQGYSRTVEALSKLAHEKDAIEEVKGKTLEELSRVVQEFTLAIREGRTRLAPLINELRAVRQTAAEVDQEWAEKKSQYEYQESLLTEDIQKIDEDVTHLKEETTMNESLYHRVRIQGILLAAQAKRAEEERAFRTDPAASLDPQHKTYADYLADVTRTLEARTKEMQGKQRDLEETHDTGVRQVEWFSALRTILHAKLKSIQAEAPPAGARDRGHSIDDDIRQVMGRAGGADMLVLNNN</sequence>
<comment type="subcellular location">
    <subcellularLocation>
        <location evidence="1">Cytoplasm</location>
        <location evidence="1">Cytoskeleton</location>
        <location evidence="1">Cilium basal body</location>
    </subcellularLocation>
</comment>
<evidence type="ECO:0000256" key="4">
    <source>
        <dbReference type="ARBA" id="ARBA00022782"/>
    </source>
</evidence>
<evidence type="ECO:0000256" key="13">
    <source>
        <dbReference type="ARBA" id="ARBA00055755"/>
    </source>
</evidence>
<evidence type="ECO:0000256" key="7">
    <source>
        <dbReference type="ARBA" id="ARBA00022990"/>
    </source>
</evidence>
<proteinExistence type="inferred from homology"/>
<keyword evidence="5" id="KW-0970">Cilium biogenesis/degradation</keyword>
<keyword evidence="11" id="KW-0966">Cell projection</keyword>
<dbReference type="GO" id="GO:0030154">
    <property type="term" value="P:cell differentiation"/>
    <property type="evidence" value="ECO:0007669"/>
    <property type="project" value="UniProtKB-KW"/>
</dbReference>
<gene>
    <name evidence="18" type="ORF">LPMP_200100</name>
</gene>
<dbReference type="VEuPathDB" id="TriTrypDB:LPAL13_200006000"/>
<protein>
    <recommendedName>
        <fullName evidence="14">Intraflagellar transport protein 81 homolog</fullName>
    </recommendedName>
    <alternativeName>
        <fullName evidence="15">Carnitine deficiency-associated protein expressed in ventricle 1</fullName>
    </alternativeName>
</protein>
<dbReference type="Pfam" id="PF18383">
    <property type="entry name" value="IFT81_CH"/>
    <property type="match status" value="1"/>
</dbReference>
<evidence type="ECO:0000256" key="15">
    <source>
        <dbReference type="ARBA" id="ARBA00079903"/>
    </source>
</evidence>
<evidence type="ECO:0000256" key="2">
    <source>
        <dbReference type="ARBA" id="ARBA00022490"/>
    </source>
</evidence>
<dbReference type="FunFam" id="1.10.418.70:FF:000001">
    <property type="entry name" value="Intraflagellar transport protein 81 homolog"/>
    <property type="match status" value="1"/>
</dbReference>
<evidence type="ECO:0000256" key="14">
    <source>
        <dbReference type="ARBA" id="ARBA00073058"/>
    </source>
</evidence>
<dbReference type="KEGG" id="lpan:LPMP_200100"/>
<feature type="domain" description="IFT81 calponin homology" evidence="17">
    <location>
        <begin position="32"/>
        <end position="152"/>
    </location>
</feature>
<keyword evidence="2" id="KW-0963">Cytoplasm</keyword>
<evidence type="ECO:0000256" key="8">
    <source>
        <dbReference type="ARBA" id="ARBA00023054"/>
    </source>
</evidence>
<reference evidence="18 19" key="1">
    <citation type="journal article" date="2015" name="Sci. Rep.">
        <title>The genome of Leishmania panamensis: insights into genomics of the L. (Viannia) subgenus.</title>
        <authorList>
            <person name="Llanes A."/>
            <person name="Restrepo C.M."/>
            <person name="Vecchio G.D."/>
            <person name="Anguizola F.J."/>
            <person name="Lleonart R."/>
        </authorList>
    </citation>
    <scope>NUCLEOTIDE SEQUENCE [LARGE SCALE GENOMIC DNA]</scope>
    <source>
        <strain evidence="18 19">MHOM/PA/94/PSC-1</strain>
    </source>
</reference>
<comment type="similarity">
    <text evidence="12">Belongs to the IFT81 family.</text>
</comment>
<feature type="coiled-coil region" evidence="16">
    <location>
        <begin position="373"/>
        <end position="400"/>
    </location>
</feature>
<keyword evidence="6" id="KW-0744">Spermatogenesis</keyword>
<evidence type="ECO:0000256" key="11">
    <source>
        <dbReference type="ARBA" id="ARBA00023273"/>
    </source>
</evidence>
<evidence type="ECO:0000259" key="17">
    <source>
        <dbReference type="Pfam" id="PF18383"/>
    </source>
</evidence>
<dbReference type="VEuPathDB" id="TriTrypDB:LPMP_200100"/>
<accession>A0A088RN64</accession>
<dbReference type="GO" id="GO:0042073">
    <property type="term" value="P:intraciliary transport"/>
    <property type="evidence" value="ECO:0007669"/>
    <property type="project" value="InterPro"/>
</dbReference>
<name>A0A088RN64_LEIPA</name>
<dbReference type="GO" id="GO:0030992">
    <property type="term" value="C:intraciliary transport particle B"/>
    <property type="evidence" value="ECO:0007669"/>
    <property type="project" value="InterPro"/>
</dbReference>
<dbReference type="GO" id="GO:0015631">
    <property type="term" value="F:tubulin binding"/>
    <property type="evidence" value="ECO:0007669"/>
    <property type="project" value="InterPro"/>
</dbReference>
<dbReference type="GO" id="GO:0036064">
    <property type="term" value="C:ciliary basal body"/>
    <property type="evidence" value="ECO:0007669"/>
    <property type="project" value="TreeGrafter"/>
</dbReference>
<dbReference type="RefSeq" id="XP_010698209.1">
    <property type="nucleotide sequence ID" value="XM_010699907.1"/>
</dbReference>
<dbReference type="GeneID" id="22574217"/>
<dbReference type="InterPro" id="IPR041146">
    <property type="entry name" value="IFT81_CH"/>
</dbReference>
<dbReference type="InterPro" id="IPR043016">
    <property type="entry name" value="IFT81_N_sf"/>
</dbReference>
<evidence type="ECO:0000256" key="12">
    <source>
        <dbReference type="ARBA" id="ARBA00043983"/>
    </source>
</evidence>
<comment type="function">
    <text evidence="13">Component of the intraflagellar transport (IFT) complex B: together with IFT74, forms a tubulin-binding module that specifically mediates transport of tubulin within the cilium. Binds tubulin via its CH (calponin-homology)-like region. Required for ciliogenesis. Required for proper regulation of SHH signaling. Plays an important role during spermatogenesis by modulating the assembly and elongation of the sperm flagella.</text>
</comment>
<evidence type="ECO:0000256" key="3">
    <source>
        <dbReference type="ARBA" id="ARBA00022553"/>
    </source>
</evidence>
<keyword evidence="7" id="KW-0007">Acetylation</keyword>
<dbReference type="Proteomes" id="UP000063063">
    <property type="component" value="Chromosome 20"/>
</dbReference>
<dbReference type="PANTHER" id="PTHR15614:SF2">
    <property type="entry name" value="INTRAFLAGELLAR TRANSPORT PROTEIN 81 HOMOLOG"/>
    <property type="match status" value="1"/>
</dbReference>
<dbReference type="EMBL" id="CP009389">
    <property type="protein sequence ID" value="AIN97502.1"/>
    <property type="molecule type" value="Genomic_DNA"/>
</dbReference>
<keyword evidence="3" id="KW-0597">Phosphoprotein</keyword>
<evidence type="ECO:0000256" key="1">
    <source>
        <dbReference type="ARBA" id="ARBA00004120"/>
    </source>
</evidence>
<evidence type="ECO:0000256" key="16">
    <source>
        <dbReference type="SAM" id="Coils"/>
    </source>
</evidence>
<dbReference type="eggNOG" id="ENOG502QSBR">
    <property type="taxonomic scope" value="Eukaryota"/>
</dbReference>